<keyword evidence="2" id="KW-1185">Reference proteome</keyword>
<protein>
    <recommendedName>
        <fullName evidence="3">Rho-binding antiterminator</fullName>
    </recommendedName>
</protein>
<reference evidence="1" key="1">
    <citation type="submission" date="2022-04" db="EMBL/GenBank/DDBJ databases">
        <title>Hymenobacter sp. isolated from the air.</title>
        <authorList>
            <person name="Won M."/>
            <person name="Lee C.-M."/>
            <person name="Woen H.-Y."/>
            <person name="Kwon S.-W."/>
        </authorList>
    </citation>
    <scope>NUCLEOTIDE SEQUENCE</scope>
    <source>
        <strain evidence="1">5420S-77</strain>
        <plasmid evidence="1">unnamed6</plasmid>
    </source>
</reference>
<dbReference type="InterPro" id="IPR038626">
    <property type="entry name" value="Rof-like_sf"/>
</dbReference>
<sequence length="95" mass="11096">MNSIPYQPISCSFHDLLEATITRRTYTHLQYFTDLWEFTTITTLLKDLTSEREAEGLVEYLIIGTGERIRLDRVVNVNGTFAPPFRHYLDFTCDC</sequence>
<dbReference type="RefSeq" id="WP_245127497.1">
    <property type="nucleotide sequence ID" value="NZ_CP095067.1"/>
</dbReference>
<accession>A0ABY4GFE9</accession>
<keyword evidence="1" id="KW-0614">Plasmid</keyword>
<organism evidence="1 2">
    <name type="scientific">Hymenobacter volaticus</name>
    <dbReference type="NCBI Taxonomy" id="2932254"/>
    <lineage>
        <taxon>Bacteria</taxon>
        <taxon>Pseudomonadati</taxon>
        <taxon>Bacteroidota</taxon>
        <taxon>Cytophagia</taxon>
        <taxon>Cytophagales</taxon>
        <taxon>Hymenobacteraceae</taxon>
        <taxon>Hymenobacter</taxon>
    </lineage>
</organism>
<evidence type="ECO:0000313" key="2">
    <source>
        <dbReference type="Proteomes" id="UP000830401"/>
    </source>
</evidence>
<proteinExistence type="predicted"/>
<gene>
    <name evidence="1" type="ORF">MUN86_28915</name>
</gene>
<dbReference type="EMBL" id="CP095067">
    <property type="protein sequence ID" value="UOQ69651.1"/>
    <property type="molecule type" value="Genomic_DNA"/>
</dbReference>
<evidence type="ECO:0008006" key="3">
    <source>
        <dbReference type="Google" id="ProtNLM"/>
    </source>
</evidence>
<geneLocation type="plasmid" evidence="1 2">
    <name>unnamed6</name>
</geneLocation>
<dbReference type="Proteomes" id="UP000830401">
    <property type="component" value="Plasmid unnamed6"/>
</dbReference>
<evidence type="ECO:0000313" key="1">
    <source>
        <dbReference type="EMBL" id="UOQ69651.1"/>
    </source>
</evidence>
<dbReference type="InterPro" id="IPR023534">
    <property type="entry name" value="Rof/RNase_P-like"/>
</dbReference>
<dbReference type="Gene3D" id="2.30.30.400">
    <property type="entry name" value="Rof-like"/>
    <property type="match status" value="1"/>
</dbReference>
<name>A0ABY4GFE9_9BACT</name>
<dbReference type="SUPFAM" id="SSF101744">
    <property type="entry name" value="Rof/RNase P subunit-like"/>
    <property type="match status" value="1"/>
</dbReference>